<dbReference type="PANTHER" id="PTHR31600:SF2">
    <property type="entry name" value="GAMETE ENRICHED GENE 10 PROTEIN-RELATED"/>
    <property type="match status" value="1"/>
</dbReference>
<gene>
    <name evidence="4" type="ORF">Vbra_7053</name>
</gene>
<evidence type="ECO:0000259" key="3">
    <source>
        <dbReference type="Pfam" id="PF25474"/>
    </source>
</evidence>
<dbReference type="PhylomeDB" id="A0A0G4ED70"/>
<feature type="domain" description="TmcB/TmcC TPR repeats" evidence="3">
    <location>
        <begin position="523"/>
        <end position="621"/>
    </location>
</feature>
<feature type="transmembrane region" description="Helical" evidence="2">
    <location>
        <begin position="665"/>
        <end position="686"/>
    </location>
</feature>
<feature type="transmembrane region" description="Helical" evidence="2">
    <location>
        <begin position="296"/>
        <end position="315"/>
    </location>
</feature>
<dbReference type="Pfam" id="PF25474">
    <property type="entry name" value="TPR_TmcB"/>
    <property type="match status" value="1"/>
</dbReference>
<dbReference type="InParanoid" id="A0A0G4ED70"/>
<keyword evidence="2" id="KW-1133">Transmembrane helix</keyword>
<feature type="transmembrane region" description="Helical" evidence="2">
    <location>
        <begin position="869"/>
        <end position="895"/>
    </location>
</feature>
<dbReference type="VEuPathDB" id="CryptoDB:Vbra_7053"/>
<dbReference type="InterPro" id="IPR057352">
    <property type="entry name" value="TPR_TmcB/C"/>
</dbReference>
<feature type="transmembrane region" description="Helical" evidence="2">
    <location>
        <begin position="274"/>
        <end position="290"/>
    </location>
</feature>
<feature type="compositionally biased region" description="Basic and acidic residues" evidence="1">
    <location>
        <begin position="1246"/>
        <end position="1274"/>
    </location>
</feature>
<feature type="compositionally biased region" description="Basic residues" evidence="1">
    <location>
        <begin position="1352"/>
        <end position="1361"/>
    </location>
</feature>
<accession>A0A0G4ED70</accession>
<dbReference type="InterPro" id="IPR052994">
    <property type="entry name" value="Tiny_macrocysts_regulators"/>
</dbReference>
<feature type="compositionally biased region" description="Basic and acidic residues" evidence="1">
    <location>
        <begin position="996"/>
        <end position="1020"/>
    </location>
</feature>
<dbReference type="Proteomes" id="UP000041254">
    <property type="component" value="Unassembled WGS sequence"/>
</dbReference>
<sequence length="1810" mass="203358">MVDSSRRDKDDAHVRISARILEALRLVIEGLQLVPLILLNTGNKLPYCDHVDLFDPDCIFVLVTNPLLLLAETTTEGAHGRTGSVYMVLSLVLAVLVFASAGSGILVAQTFRSRQINLAAPIFVIKFFCIVLATTYYTSLTVTLMMCFSCATLESVIGPDFLCNSYLHIFAQAASLLALILLLAMSIVVALLYNKFDQFSQSQSAAAHGRVEVWVVIMKTVVAANRITLDSYEGHEDLETWTRYCSVANFILLALVAVLTAVQSPSYCDFVNKLRVAIFSALAFGALYPLSHNIYLTAALVTLALLIGLSPAGVYRKYYFVRLLERSWSEVYENYDEEYRNLLLSALYSEVERPRGQFAGGAVDNLQRDSISFMRGGDDDQKSHATSTMVNRLQSGYKARLVRKSVYWDTDIELMLRAIRDRWYDFSDKEKEVIRVLVDELFYFLLRGRLSTAQRAFTYAWYALTCRVLFNETFGVYRFIRYANQNSNTFQIDVPYICYYLSKDIETARQATYLMGGLGTRKLTLIDLMTYKKWSVAAKVNHLRALELLVKFWRMSSQHTAQIKPQAKVLHNALVALRTAEGAYMNLLSRFPKAPEALDLYAAFVRNVMLDEKRAEVLLQNDLAESSSQYSSSHHSSSIGRNLLLVGMDRKLERVMSIEQKKMRALHWIKAMTLLALVVFVVMSFVSHHLGMTEQTYVTEKMVELDHHGSLMNSWSETCIHLNKLIIYKDTDHRLHPRARELLLEQDDELHSHAEMISTAVSDISTLAAKDKMADVLSKINKAYLNVTYFRQDGSRASRVMNFNELASKYAFAIRTVADQARRIPDEEPLPDSPEFRFISENCVGPIPDEGFRILLLQLAHVQDAITTAVLVLSLASTAVLVFGLLVCLGTLKLIQARLLEFDRRQENGAPVALQICHELTGVQSRKLRRLYIKSYRKPFGEDADEQGSLGSEATDAKPPAPASAKTSLSLPAKRKKVAAAAEEDQGGGLAGQFDHFFRTEQRSREVAPPEGHPLRDRQPTAKTIATNVTNVTRGESTEQDVPDLPAPAPCGQEVFPSGQEEEEEKERPHEAADLAEPPDRLRDAAVPSHRGAWEQSPRAALEPTFGDLLGLTEGNLKAYQVWVEDMCGPCTVRGRKVNWHLAEVLGLKTDQSDTGEDIEFKLWLRGQVVVEEAAAETQQEAAGGGFFRRATSRASTLQAATAGAEPLEELRRRTRSYTGGDEIEQNIQRLAGSRGHSQSSSARPPRRESSPEDEATDGHRSTSVERPRSDRQRSGGLSCDPVCPDAKMTGVGAGTPFSTPPPAPASPTQRQEQPHLPGGFATKPIPPAAVHRDKVAKPPVVPPRPEEHRHEKYHHSHAPKHQQAAASASKEPPILMGPVCCPKPCRLIMTRLYTYSAACLSALLGRFSRYTTAGWLTILVFFMVRHIIATVLLQEMGSKKVELSEVKELQLHTRQVVALLPDIIYPPYKPRLQWQVDQRREEFQHTLALAKHDFIQLLHGHVDEDHLEAEDAMDRRHPSRRELLYEPGCLLSRDNVHEPHGCTDRQHPYLLSRRLEEGLYEGVVIWMKYAGHVYSMYHDKYAAALGTHRRRLLDPPARRLSTEFSTPPRGFPLPQSLVNATMSALQPLLRRFKVSRRRTRPARRGTRSRRTRRQLMADPFAQNPFDPSEFADEINLMFHRTIESLPEDVTFTHPPEFWFLTQALSFDLRDGLFSLEETILEEARDDVKANDQLSWVLAGVAIALIMAGMALVEVLTRSMMTQVKNACAVLKTIPIDSQKAVLAKVFADYSDVESEEDADEDADEDPFSR</sequence>
<feature type="transmembrane region" description="Helical" evidence="2">
    <location>
        <begin position="169"/>
        <end position="193"/>
    </location>
</feature>
<feature type="transmembrane region" description="Helical" evidence="2">
    <location>
        <begin position="118"/>
        <end position="137"/>
    </location>
</feature>
<feature type="transmembrane region" description="Helical" evidence="2">
    <location>
        <begin position="1734"/>
        <end position="1756"/>
    </location>
</feature>
<keyword evidence="2" id="KW-0812">Transmembrane</keyword>
<feature type="region of interest" description="Disordered" evidence="1">
    <location>
        <begin position="942"/>
        <end position="1079"/>
    </location>
</feature>
<dbReference type="PANTHER" id="PTHR31600">
    <property type="entry name" value="TINY MACROCYSTS PROTEIN B-RELATED"/>
    <property type="match status" value="1"/>
</dbReference>
<dbReference type="OrthoDB" id="5574326at2759"/>
<feature type="region of interest" description="Disordered" evidence="1">
    <location>
        <begin position="1198"/>
        <end position="1371"/>
    </location>
</feature>
<evidence type="ECO:0000313" key="4">
    <source>
        <dbReference type="EMBL" id="CEL93295.1"/>
    </source>
</evidence>
<evidence type="ECO:0000256" key="1">
    <source>
        <dbReference type="SAM" id="MobiDB-lite"/>
    </source>
</evidence>
<evidence type="ECO:0000313" key="5">
    <source>
        <dbReference type="Proteomes" id="UP000041254"/>
    </source>
</evidence>
<feature type="compositionally biased region" description="Basic and acidic residues" evidence="1">
    <location>
        <begin position="1066"/>
        <end position="1079"/>
    </location>
</feature>
<protein>
    <recommendedName>
        <fullName evidence="3">TmcB/TmcC TPR repeats domain-containing protein</fullName>
    </recommendedName>
</protein>
<name>A0A0G4ED70_VITBC</name>
<reference evidence="4 5" key="1">
    <citation type="submission" date="2014-11" db="EMBL/GenBank/DDBJ databases">
        <authorList>
            <person name="Zhu J."/>
            <person name="Qi W."/>
            <person name="Song R."/>
        </authorList>
    </citation>
    <scope>NUCLEOTIDE SEQUENCE [LARGE SCALE GENOMIC DNA]</scope>
</reference>
<feature type="compositionally biased region" description="Polar residues" evidence="1">
    <location>
        <begin position="1021"/>
        <end position="1035"/>
    </location>
</feature>
<feature type="transmembrane region" description="Helical" evidence="2">
    <location>
        <begin position="241"/>
        <end position="262"/>
    </location>
</feature>
<evidence type="ECO:0000256" key="2">
    <source>
        <dbReference type="SAM" id="Phobius"/>
    </source>
</evidence>
<keyword evidence="5" id="KW-1185">Reference proteome</keyword>
<feature type="transmembrane region" description="Helical" evidence="2">
    <location>
        <begin position="85"/>
        <end position="106"/>
    </location>
</feature>
<keyword evidence="2" id="KW-0472">Membrane</keyword>
<dbReference type="EMBL" id="CDMY01000153">
    <property type="protein sequence ID" value="CEL93295.1"/>
    <property type="molecule type" value="Genomic_DNA"/>
</dbReference>
<proteinExistence type="predicted"/>
<feature type="compositionally biased region" description="Low complexity" evidence="1">
    <location>
        <begin position="963"/>
        <end position="972"/>
    </location>
</feature>
<organism evidence="4 5">
    <name type="scientific">Vitrella brassicaformis (strain CCMP3155)</name>
    <dbReference type="NCBI Taxonomy" id="1169540"/>
    <lineage>
        <taxon>Eukaryota</taxon>
        <taxon>Sar</taxon>
        <taxon>Alveolata</taxon>
        <taxon>Colpodellida</taxon>
        <taxon>Vitrellaceae</taxon>
        <taxon>Vitrella</taxon>
    </lineage>
</organism>